<keyword evidence="1" id="KW-1133">Transmembrane helix</keyword>
<feature type="transmembrane region" description="Helical" evidence="1">
    <location>
        <begin position="23"/>
        <end position="47"/>
    </location>
</feature>
<name>A6WBV9_KINRD</name>
<organism evidence="2 3">
    <name type="scientific">Kineococcus radiotolerans (strain ATCC BAA-149 / DSM 14245 / SRS30216)</name>
    <dbReference type="NCBI Taxonomy" id="266940"/>
    <lineage>
        <taxon>Bacteria</taxon>
        <taxon>Bacillati</taxon>
        <taxon>Actinomycetota</taxon>
        <taxon>Actinomycetes</taxon>
        <taxon>Kineosporiales</taxon>
        <taxon>Kineosporiaceae</taxon>
        <taxon>Kineococcus</taxon>
    </lineage>
</organism>
<keyword evidence="3" id="KW-1185">Reference proteome</keyword>
<dbReference type="KEGG" id="kra:Krad_2830"/>
<proteinExistence type="predicted"/>
<dbReference type="AlphaFoldDB" id="A6WBV9"/>
<protein>
    <submittedName>
        <fullName evidence="2">Uncharacterized protein</fullName>
    </submittedName>
</protein>
<keyword evidence="1" id="KW-0812">Transmembrane</keyword>
<evidence type="ECO:0000256" key="1">
    <source>
        <dbReference type="SAM" id="Phobius"/>
    </source>
</evidence>
<keyword evidence="1" id="KW-0472">Membrane</keyword>
<evidence type="ECO:0000313" key="3">
    <source>
        <dbReference type="Proteomes" id="UP000001116"/>
    </source>
</evidence>
<feature type="transmembrane region" description="Helical" evidence="1">
    <location>
        <begin position="59"/>
        <end position="79"/>
    </location>
</feature>
<gene>
    <name evidence="2" type="ordered locus">Krad_2830</name>
</gene>
<dbReference type="STRING" id="266940.Krad_2830"/>
<dbReference type="Proteomes" id="UP000001116">
    <property type="component" value="Chromosome"/>
</dbReference>
<dbReference type="eggNOG" id="ENOG502ZT09">
    <property type="taxonomic scope" value="Bacteria"/>
</dbReference>
<accession>A6WBV9</accession>
<evidence type="ECO:0000313" key="2">
    <source>
        <dbReference type="EMBL" id="ABS04298.1"/>
    </source>
</evidence>
<dbReference type="EMBL" id="CP000750">
    <property type="protein sequence ID" value="ABS04298.1"/>
    <property type="molecule type" value="Genomic_DNA"/>
</dbReference>
<sequence length="99" mass="10517">MIVPRVENVDAPHNDRRRRLGRVIAITGVLVMVVPAGWCVLCAYWSFTGCFMTCGPGDPLVGTFWGGVAVVLLGAPVLGGRMIARGPRRPRGSDEGASP</sequence>
<reference evidence="3" key="1">
    <citation type="journal article" date="2008" name="PLoS ONE">
        <title>Survival in nuclear waste, extreme resistance, and potential applications gleaned from the genome sequence of Kineococcus radiotolerans SRS30216.</title>
        <authorList>
            <person name="Bagwell C.E."/>
            <person name="Bhat S."/>
            <person name="Hawkins G.M."/>
            <person name="Smith B.W."/>
            <person name="Biswas T."/>
            <person name="Hoover T.R."/>
            <person name="Saunders E."/>
            <person name="Han C.S."/>
            <person name="Tsodikov O.V."/>
            <person name="Shimkets L.J."/>
        </authorList>
    </citation>
    <scope>NUCLEOTIDE SEQUENCE [LARGE SCALE GENOMIC DNA]</scope>
    <source>
        <strain evidence="3">ATCC BAA-149 / DSM 14245 / SRS30216</strain>
    </source>
</reference>
<dbReference type="HOGENOM" id="CLU_2316550_0_0_11"/>